<evidence type="ECO:0000313" key="9">
    <source>
        <dbReference type="Proteomes" id="UP000248857"/>
    </source>
</evidence>
<feature type="region of interest" description="Disordered" evidence="5">
    <location>
        <begin position="524"/>
        <end position="561"/>
    </location>
</feature>
<dbReference type="PROSITE" id="PS51123">
    <property type="entry name" value="OMPA_2"/>
    <property type="match status" value="1"/>
</dbReference>
<dbReference type="AlphaFoldDB" id="A0A2W1JNW3"/>
<dbReference type="CDD" id="cd07185">
    <property type="entry name" value="OmpA_C-like"/>
    <property type="match status" value="1"/>
</dbReference>
<dbReference type="InterPro" id="IPR050330">
    <property type="entry name" value="Bact_OuterMem_StrucFunc"/>
</dbReference>
<name>A0A2W1JNW3_9CYAN</name>
<evidence type="ECO:0000313" key="8">
    <source>
        <dbReference type="EMBL" id="PZD72562.1"/>
    </source>
</evidence>
<sequence>MPVESQPVTCPQCGYGRNASTAKQCENCGRKLSQPNRLRSIAPVLLAYGVLIAGGYFLAKNIMLPLILGDTDRSAEVSSRTVDRPELTLLGDTFSGYSTFRNGAFQSALEESGTTLNYEDEFDQSARAAALGNGKADFLVTTLDQFLRHKPKGKIVGMIDNTIGADAAVLNNKKYPQLKSLLDLKKLVDEAKAKGQKPSIVYAVDTPSEYLALVLDTKFDTFNLSDFDLIEVADASDAWAVMQEPSKNVAIAILWEPFVTQAREQGYTVVLSSRDTPKSIVDVLVASDRVIQSQPEQVSNLLETYYRRIDTNMRSAAELQQQIAEDGDLAPEDAAAVLDGIDFFTAAESKTWMEKGTLTQRINAIASVLVLSGQLDAVPAEPQKLYNPEPLAKAAKNTQTLISLIRADDPELAAKLEGAVAGQGSPQAAVSTRQIQDAPNIGNLDVQQVRFEFASTQLADNGTQVLDQLAAEISEFNPETVAVRVIGHTSKTGDPETNKIISQQRADVVAQYLKNKGLKQNISAEGKGFSEPLPNISPDDPQNQRTEIRLVRIDSQTVSSR</sequence>
<dbReference type="GO" id="GO:0009279">
    <property type="term" value="C:cell outer membrane"/>
    <property type="evidence" value="ECO:0007669"/>
    <property type="project" value="UniProtKB-SubCell"/>
</dbReference>
<evidence type="ECO:0000256" key="2">
    <source>
        <dbReference type="ARBA" id="ARBA00023136"/>
    </source>
</evidence>
<organism evidence="8 9">
    <name type="scientific">Acaryochloris thomasi RCC1774</name>
    <dbReference type="NCBI Taxonomy" id="1764569"/>
    <lineage>
        <taxon>Bacteria</taxon>
        <taxon>Bacillati</taxon>
        <taxon>Cyanobacteriota</taxon>
        <taxon>Cyanophyceae</taxon>
        <taxon>Acaryochloridales</taxon>
        <taxon>Acaryochloridaceae</taxon>
        <taxon>Acaryochloris</taxon>
        <taxon>Acaryochloris thomasi</taxon>
    </lineage>
</organism>
<evidence type="ECO:0000256" key="6">
    <source>
        <dbReference type="SAM" id="Phobius"/>
    </source>
</evidence>
<dbReference type="Gene3D" id="3.40.190.10">
    <property type="entry name" value="Periplasmic binding protein-like II"/>
    <property type="match status" value="1"/>
</dbReference>
<evidence type="ECO:0000256" key="1">
    <source>
        <dbReference type="ARBA" id="ARBA00004442"/>
    </source>
</evidence>
<dbReference type="InterPro" id="IPR006665">
    <property type="entry name" value="OmpA-like"/>
</dbReference>
<proteinExistence type="predicted"/>
<evidence type="ECO:0000256" key="5">
    <source>
        <dbReference type="SAM" id="MobiDB-lite"/>
    </source>
</evidence>
<gene>
    <name evidence="8" type="primary">ompA_1</name>
    <name evidence="8" type="ORF">C1752_03397</name>
</gene>
<comment type="caution">
    <text evidence="8">The sequence shown here is derived from an EMBL/GenBank/DDBJ whole genome shotgun (WGS) entry which is preliminary data.</text>
</comment>
<keyword evidence="3" id="KW-0998">Cell outer membrane</keyword>
<keyword evidence="9" id="KW-1185">Reference proteome</keyword>
<evidence type="ECO:0000256" key="3">
    <source>
        <dbReference type="ARBA" id="ARBA00023237"/>
    </source>
</evidence>
<comment type="subcellular location">
    <subcellularLocation>
        <location evidence="1">Cell outer membrane</location>
    </subcellularLocation>
</comment>
<dbReference type="PANTHER" id="PTHR30329">
    <property type="entry name" value="STATOR ELEMENT OF FLAGELLAR MOTOR COMPLEX"/>
    <property type="match status" value="1"/>
</dbReference>
<dbReference type="EMBL" id="PQWO01000009">
    <property type="protein sequence ID" value="PZD72562.1"/>
    <property type="molecule type" value="Genomic_DNA"/>
</dbReference>
<dbReference type="InterPro" id="IPR036737">
    <property type="entry name" value="OmpA-like_sf"/>
</dbReference>
<feature type="transmembrane region" description="Helical" evidence="6">
    <location>
        <begin position="40"/>
        <end position="59"/>
    </location>
</feature>
<dbReference type="PRINTS" id="PR01021">
    <property type="entry name" value="OMPADOMAIN"/>
</dbReference>
<evidence type="ECO:0000256" key="4">
    <source>
        <dbReference type="PROSITE-ProRule" id="PRU00473"/>
    </source>
</evidence>
<keyword evidence="6" id="KW-0812">Transmembrane</keyword>
<keyword evidence="6" id="KW-1133">Transmembrane helix</keyword>
<reference evidence="8 9" key="1">
    <citation type="journal article" date="2018" name="Sci. Rep.">
        <title>A novel species of the marine cyanobacterium Acaryochloris with a unique pigment content and lifestyle.</title>
        <authorList>
            <person name="Partensky F."/>
            <person name="Six C."/>
            <person name="Ratin M."/>
            <person name="Garczarek L."/>
            <person name="Vaulot D."/>
            <person name="Probert I."/>
            <person name="Calteau A."/>
            <person name="Gourvil P."/>
            <person name="Marie D."/>
            <person name="Grebert T."/>
            <person name="Bouchier C."/>
            <person name="Le Panse S."/>
            <person name="Gachenot M."/>
            <person name="Rodriguez F."/>
            <person name="Garrido J.L."/>
        </authorList>
    </citation>
    <scope>NUCLEOTIDE SEQUENCE [LARGE SCALE GENOMIC DNA]</scope>
    <source>
        <strain evidence="8 9">RCC1774</strain>
    </source>
</reference>
<feature type="domain" description="OmpA-like" evidence="7">
    <location>
        <begin position="438"/>
        <end position="554"/>
    </location>
</feature>
<dbReference type="InterPro" id="IPR006664">
    <property type="entry name" value="OMP_bac"/>
</dbReference>
<dbReference type="OrthoDB" id="524568at2"/>
<dbReference type="SUPFAM" id="SSF53850">
    <property type="entry name" value="Periplasmic binding protein-like II"/>
    <property type="match status" value="1"/>
</dbReference>
<keyword evidence="2 4" id="KW-0472">Membrane</keyword>
<dbReference type="Pfam" id="PF00691">
    <property type="entry name" value="OmpA"/>
    <property type="match status" value="1"/>
</dbReference>
<dbReference type="SUPFAM" id="SSF103088">
    <property type="entry name" value="OmpA-like"/>
    <property type="match status" value="1"/>
</dbReference>
<accession>A0A2W1JNW3</accession>
<dbReference type="RefSeq" id="WP_110986845.1">
    <property type="nucleotide sequence ID" value="NZ_CAWNWM010000009.1"/>
</dbReference>
<dbReference type="Gene3D" id="3.30.1330.60">
    <property type="entry name" value="OmpA-like domain"/>
    <property type="match status" value="1"/>
</dbReference>
<evidence type="ECO:0000259" key="7">
    <source>
        <dbReference type="PROSITE" id="PS51123"/>
    </source>
</evidence>
<protein>
    <submittedName>
        <fullName evidence="8">Outer membrane protein A</fullName>
    </submittedName>
</protein>
<dbReference type="Proteomes" id="UP000248857">
    <property type="component" value="Unassembled WGS sequence"/>
</dbReference>
<dbReference type="PANTHER" id="PTHR30329:SF21">
    <property type="entry name" value="LIPOPROTEIN YIAD-RELATED"/>
    <property type="match status" value="1"/>
</dbReference>